<gene>
    <name evidence="1" type="ORF">PCOR1329_LOCUS46107</name>
</gene>
<organism evidence="1 2">
    <name type="scientific">Prorocentrum cordatum</name>
    <dbReference type="NCBI Taxonomy" id="2364126"/>
    <lineage>
        <taxon>Eukaryota</taxon>
        <taxon>Sar</taxon>
        <taxon>Alveolata</taxon>
        <taxon>Dinophyceae</taxon>
        <taxon>Prorocentrales</taxon>
        <taxon>Prorocentraceae</taxon>
        <taxon>Prorocentrum</taxon>
    </lineage>
</organism>
<accession>A0ABN9U840</accession>
<sequence length="272" mass="29697">ASGRRGDPAYLCGGKNLMVHTVRQLPAGAVDSCRVGGERWSAPVIAGSDASDKTPCAGILRAKAPPQPDMTDVVGARSATLDDCAGVSSQLITPARLADFYGTQRRTRDSNMGEITNATRYLDAGGEHFSFRKFACAFYPRFLWLTPVDDDDYHCCEVQCSGQFGPIAGSCAPEGQRLHCENFANLRAAVKRRMHRDLINTETWRQSRGARGTADPHPQCLRLPSVGLNRFMTRACADYPGADCSRGLPPREGLDSIGAPRDRDIWLLNKPR</sequence>
<name>A0ABN9U840_9DINO</name>
<feature type="non-terminal residue" evidence="1">
    <location>
        <position position="272"/>
    </location>
</feature>
<feature type="non-terminal residue" evidence="1">
    <location>
        <position position="1"/>
    </location>
</feature>
<evidence type="ECO:0008006" key="3">
    <source>
        <dbReference type="Google" id="ProtNLM"/>
    </source>
</evidence>
<keyword evidence="2" id="KW-1185">Reference proteome</keyword>
<dbReference type="Proteomes" id="UP001189429">
    <property type="component" value="Unassembled WGS sequence"/>
</dbReference>
<dbReference type="EMBL" id="CAUYUJ010015542">
    <property type="protein sequence ID" value="CAK0855331.1"/>
    <property type="molecule type" value="Genomic_DNA"/>
</dbReference>
<protein>
    <recommendedName>
        <fullName evidence="3">Phospholipase B-like</fullName>
    </recommendedName>
</protein>
<comment type="caution">
    <text evidence="1">The sequence shown here is derived from an EMBL/GenBank/DDBJ whole genome shotgun (WGS) entry which is preliminary data.</text>
</comment>
<evidence type="ECO:0000313" key="2">
    <source>
        <dbReference type="Proteomes" id="UP001189429"/>
    </source>
</evidence>
<proteinExistence type="predicted"/>
<evidence type="ECO:0000313" key="1">
    <source>
        <dbReference type="EMBL" id="CAK0855331.1"/>
    </source>
</evidence>
<reference evidence="1" key="1">
    <citation type="submission" date="2023-10" db="EMBL/GenBank/DDBJ databases">
        <authorList>
            <person name="Chen Y."/>
            <person name="Shah S."/>
            <person name="Dougan E. K."/>
            <person name="Thang M."/>
            <person name="Chan C."/>
        </authorList>
    </citation>
    <scope>NUCLEOTIDE SEQUENCE [LARGE SCALE GENOMIC DNA]</scope>
</reference>